<feature type="region of interest" description="Disordered" evidence="3">
    <location>
        <begin position="28"/>
        <end position="53"/>
    </location>
</feature>
<evidence type="ECO:0000256" key="3">
    <source>
        <dbReference type="SAM" id="MobiDB-lite"/>
    </source>
</evidence>
<dbReference type="PANTHER" id="PTHR48100">
    <property type="entry name" value="BROAD-SPECIFICITY PHOSPHATASE YOR283W-RELATED"/>
    <property type="match status" value="1"/>
</dbReference>
<protein>
    <recommendedName>
        <fullName evidence="6">Histidine phosphatase family protein</fullName>
    </recommendedName>
</protein>
<proteinExistence type="predicted"/>
<dbReference type="InterPro" id="IPR013078">
    <property type="entry name" value="His_Pase_superF_clade-1"/>
</dbReference>
<dbReference type="InterPro" id="IPR050275">
    <property type="entry name" value="PGM_Phosphatase"/>
</dbReference>
<evidence type="ECO:0000313" key="4">
    <source>
        <dbReference type="EMBL" id="OIV36519.1"/>
    </source>
</evidence>
<dbReference type="Proteomes" id="UP000243342">
    <property type="component" value="Unassembled WGS sequence"/>
</dbReference>
<evidence type="ECO:0008006" key="6">
    <source>
        <dbReference type="Google" id="ProtNLM"/>
    </source>
</evidence>
<dbReference type="CDD" id="cd07067">
    <property type="entry name" value="HP_PGM_like"/>
    <property type="match status" value="1"/>
</dbReference>
<accession>A0A1J7BCT5</accession>
<dbReference type="RefSeq" id="WP_071657524.1">
    <property type="nucleotide sequence ID" value="NZ_MLCF01000088.1"/>
</dbReference>
<reference evidence="4 5" key="1">
    <citation type="submission" date="2016-10" db="EMBL/GenBank/DDBJ databases">
        <title>Genome sequence of Streptomyces gilvigriseus MUSC 26.</title>
        <authorList>
            <person name="Lee L.-H."/>
            <person name="Ser H.-L."/>
        </authorList>
    </citation>
    <scope>NUCLEOTIDE SEQUENCE [LARGE SCALE GENOMIC DNA]</scope>
    <source>
        <strain evidence="4 5">MUSC 26</strain>
    </source>
</reference>
<dbReference type="SMART" id="SM00855">
    <property type="entry name" value="PGAM"/>
    <property type="match status" value="1"/>
</dbReference>
<dbReference type="EMBL" id="MLCF01000088">
    <property type="protein sequence ID" value="OIV36519.1"/>
    <property type="molecule type" value="Genomic_DNA"/>
</dbReference>
<evidence type="ECO:0000313" key="5">
    <source>
        <dbReference type="Proteomes" id="UP000243342"/>
    </source>
</evidence>
<dbReference type="PANTHER" id="PTHR48100:SF1">
    <property type="entry name" value="HISTIDINE PHOSPHATASE FAMILY PROTEIN-RELATED"/>
    <property type="match status" value="1"/>
</dbReference>
<feature type="binding site" evidence="2">
    <location>
        <position position="76"/>
    </location>
    <ligand>
        <name>substrate</name>
    </ligand>
</feature>
<feature type="active site" description="Proton donor/acceptor" evidence="1">
    <location>
        <position position="101"/>
    </location>
</feature>
<comment type="caution">
    <text evidence="4">The sequence shown here is derived from an EMBL/GenBank/DDBJ whole genome shotgun (WGS) entry which is preliminary data.</text>
</comment>
<dbReference type="Pfam" id="PF00300">
    <property type="entry name" value="His_Phos_1"/>
    <property type="match status" value="1"/>
</dbReference>
<evidence type="ECO:0000256" key="1">
    <source>
        <dbReference type="PIRSR" id="PIRSR613078-1"/>
    </source>
</evidence>
<sequence length="220" mass="23302">MSKGAAMQRPADLGPGTTLLMLRHGETALTPEKRFSGSGGADPELSEKGRSQAERAAAALAARGDVDAIVGSPLTRCRQTAEAASRALGGMPVAIEDDLREVAFGDWDGLTFREVMERWPGELDAWLESEHVAPPGGESLADATRRAAAARDKILAAHPGRTVLVVTHVTPIKALVRLALGAPPESMHRMQLAAASLTVVQQFADGGAVMRLFNETSYLR</sequence>
<organism evidence="4 5">
    <name type="scientific">Mangrovactinospora gilvigrisea</name>
    <dbReference type="NCBI Taxonomy" id="1428644"/>
    <lineage>
        <taxon>Bacteria</taxon>
        <taxon>Bacillati</taxon>
        <taxon>Actinomycetota</taxon>
        <taxon>Actinomycetes</taxon>
        <taxon>Kitasatosporales</taxon>
        <taxon>Streptomycetaceae</taxon>
        <taxon>Mangrovactinospora</taxon>
    </lineage>
</organism>
<dbReference type="GO" id="GO:0016791">
    <property type="term" value="F:phosphatase activity"/>
    <property type="evidence" value="ECO:0007669"/>
    <property type="project" value="TreeGrafter"/>
</dbReference>
<dbReference type="AlphaFoldDB" id="A0A1J7BCT5"/>
<dbReference type="STRING" id="1428644.BIV57_15850"/>
<dbReference type="GO" id="GO:0005737">
    <property type="term" value="C:cytoplasm"/>
    <property type="evidence" value="ECO:0007669"/>
    <property type="project" value="TreeGrafter"/>
</dbReference>
<dbReference type="Gene3D" id="3.40.50.1240">
    <property type="entry name" value="Phosphoglycerate mutase-like"/>
    <property type="match status" value="1"/>
</dbReference>
<keyword evidence="5" id="KW-1185">Reference proteome</keyword>
<gene>
    <name evidence="4" type="ORF">BIV57_15850</name>
</gene>
<dbReference type="SUPFAM" id="SSF53254">
    <property type="entry name" value="Phosphoglycerate mutase-like"/>
    <property type="match status" value="1"/>
</dbReference>
<evidence type="ECO:0000256" key="2">
    <source>
        <dbReference type="PIRSR" id="PIRSR613078-2"/>
    </source>
</evidence>
<name>A0A1J7BCT5_9ACTN</name>
<feature type="active site" description="Tele-phosphohistidine intermediate" evidence="1">
    <location>
        <position position="24"/>
    </location>
</feature>
<dbReference type="InterPro" id="IPR029033">
    <property type="entry name" value="His_PPase_superfam"/>
</dbReference>